<evidence type="ECO:0000313" key="1">
    <source>
        <dbReference type="EMBL" id="AWI34913.1"/>
    </source>
</evidence>
<dbReference type="AlphaFoldDB" id="A0A2U8FFH5"/>
<sequence length="672" mass="77117">MEQSTIGILSTYMPMAERYKSQFISLNTLLSKTTLTGKISSLDIAENLFDYMEKTQEKFESLQDKLIHTIIEQSFLNGYEEAQVSVKIIGDRVVGELDACYKSISILARSSHAIRLYKEFHSKYNTHKDEALEKLEELRAYLQAFKESYLVYKDVLLFDDQGKMVFSLNGDAIPATKMSAVLEADNIALCQDFYQKVDFYNENLDYQSNEYFFVVPMREDKDQSSFATIVLIVNLDDIFKEVVSLFPYRLSQANIFIVDSKNHVLYSDNSKLFAEGRVITFNVNKDFTFLSVRSRLCLTASQSLSVAESYKSVTSEWKIYRVVPLSVVFDVKSRSKHEVEAYLLEDSLLITGDLSNVIIEAENINEDLGDVVINGEIIASKSHSYALNPILNSIRILSEEMNALCITSTEELQKGIYHTLFNVVGYYSQYFATTMDVLLSNCIKDIRWIENLAGFRKFLEEPNAANEVDMIALLERLGNSFKSYYNILFFNERGEILKNSRKQDDINGQKIVIAEKVSQLSIYKNGIFISNYEKSNFYNNRETFVFYVPILKENRVIGGLAFVWESEILATILKSSLLKNLSIISEKSEVFTVLFDSNGTIYATTKEDFSFEGFFEKQIDFKKLKNTKEIIKVGNKFYLMSLETTNGFHITNQRKSLYCAIFVAIKEDSEIQ</sequence>
<accession>A0A2U8FFH5</accession>
<dbReference type="Proteomes" id="UP000244890">
    <property type="component" value="Chromosome"/>
</dbReference>
<reference evidence="1 2" key="1">
    <citation type="submission" date="2017-06" db="EMBL/GenBank/DDBJ databases">
        <title>Complete genome of Helicobacter apodemus.</title>
        <authorList>
            <person name="Cho S."/>
        </authorList>
    </citation>
    <scope>NUCLEOTIDE SEQUENCE [LARGE SCALE GENOMIC DNA]</scope>
    <source>
        <strain evidence="2">SNUVETPUB-15-01</strain>
    </source>
</reference>
<proteinExistence type="predicted"/>
<dbReference type="EMBL" id="CP021886">
    <property type="protein sequence ID" value="AWI34913.1"/>
    <property type="molecule type" value="Genomic_DNA"/>
</dbReference>
<gene>
    <name evidence="1" type="ORF">CDV25_09175</name>
</gene>
<protein>
    <recommendedName>
        <fullName evidence="3">Cache domain-containing protein</fullName>
    </recommendedName>
</protein>
<dbReference type="KEGG" id="had:CDV25_09175"/>
<evidence type="ECO:0008006" key="3">
    <source>
        <dbReference type="Google" id="ProtNLM"/>
    </source>
</evidence>
<organism evidence="1 2">
    <name type="scientific">Helicobacter apodemus</name>
    <dbReference type="NCBI Taxonomy" id="135569"/>
    <lineage>
        <taxon>Bacteria</taxon>
        <taxon>Pseudomonadati</taxon>
        <taxon>Campylobacterota</taxon>
        <taxon>Epsilonproteobacteria</taxon>
        <taxon>Campylobacterales</taxon>
        <taxon>Helicobacteraceae</taxon>
        <taxon>Helicobacter</taxon>
    </lineage>
</organism>
<name>A0A2U8FFH5_9HELI</name>
<dbReference type="OrthoDB" id="9814866at2"/>
<evidence type="ECO:0000313" key="2">
    <source>
        <dbReference type="Proteomes" id="UP000244890"/>
    </source>
</evidence>
<dbReference type="RefSeq" id="WP_108911683.1">
    <property type="nucleotide sequence ID" value="NZ_CP021886.1"/>
</dbReference>